<accession>A0A834JKA5</accession>
<reference evidence="2" key="1">
    <citation type="journal article" date="2020" name="G3 (Bethesda)">
        <title>High-Quality Assemblies for Three Invasive Social Wasps from the &lt;i&gt;Vespula&lt;/i&gt; Genus.</title>
        <authorList>
            <person name="Harrop T.W.R."/>
            <person name="Guhlin J."/>
            <person name="McLaughlin G.M."/>
            <person name="Permina E."/>
            <person name="Stockwell P."/>
            <person name="Gilligan J."/>
            <person name="Le Lec M.F."/>
            <person name="Gruber M.A.M."/>
            <person name="Quinn O."/>
            <person name="Lovegrove M."/>
            <person name="Duncan E.J."/>
            <person name="Remnant E.J."/>
            <person name="Van Eeckhoven J."/>
            <person name="Graham B."/>
            <person name="Knapp R.A."/>
            <person name="Langford K.W."/>
            <person name="Kronenberg Z."/>
            <person name="Press M.O."/>
            <person name="Eacker S.M."/>
            <person name="Wilson-Rankin E.E."/>
            <person name="Purcell J."/>
            <person name="Lester P.J."/>
            <person name="Dearden P.K."/>
        </authorList>
    </citation>
    <scope>NUCLEOTIDE SEQUENCE</scope>
    <source>
        <strain evidence="2">Volc-1</strain>
    </source>
</reference>
<feature type="compositionally biased region" description="Acidic residues" evidence="1">
    <location>
        <begin position="25"/>
        <end position="50"/>
    </location>
</feature>
<comment type="caution">
    <text evidence="2">The sequence shown here is derived from an EMBL/GenBank/DDBJ whole genome shotgun (WGS) entry which is preliminary data.</text>
</comment>
<keyword evidence="3" id="KW-1185">Reference proteome</keyword>
<dbReference type="AlphaFoldDB" id="A0A834JKA5"/>
<dbReference type="EMBL" id="JACSDY010000024">
    <property type="protein sequence ID" value="KAF7389605.1"/>
    <property type="molecule type" value="Genomic_DNA"/>
</dbReference>
<evidence type="ECO:0000256" key="1">
    <source>
        <dbReference type="SAM" id="MobiDB-lite"/>
    </source>
</evidence>
<gene>
    <name evidence="2" type="ORF">H0235_018089</name>
</gene>
<organism evidence="2 3">
    <name type="scientific">Vespula pensylvanica</name>
    <name type="common">Western yellow jacket</name>
    <name type="synonym">Wasp</name>
    <dbReference type="NCBI Taxonomy" id="30213"/>
    <lineage>
        <taxon>Eukaryota</taxon>
        <taxon>Metazoa</taxon>
        <taxon>Ecdysozoa</taxon>
        <taxon>Arthropoda</taxon>
        <taxon>Hexapoda</taxon>
        <taxon>Insecta</taxon>
        <taxon>Pterygota</taxon>
        <taxon>Neoptera</taxon>
        <taxon>Endopterygota</taxon>
        <taxon>Hymenoptera</taxon>
        <taxon>Apocrita</taxon>
        <taxon>Aculeata</taxon>
        <taxon>Vespoidea</taxon>
        <taxon>Vespidae</taxon>
        <taxon>Vespinae</taxon>
        <taxon>Vespula</taxon>
    </lineage>
</organism>
<dbReference type="Proteomes" id="UP000600918">
    <property type="component" value="Unassembled WGS sequence"/>
</dbReference>
<proteinExistence type="predicted"/>
<protein>
    <submittedName>
        <fullName evidence="2">Uncharacterized protein</fullName>
    </submittedName>
</protein>
<name>A0A834JKA5_VESPE</name>
<evidence type="ECO:0000313" key="2">
    <source>
        <dbReference type="EMBL" id="KAF7389605.1"/>
    </source>
</evidence>
<evidence type="ECO:0000313" key="3">
    <source>
        <dbReference type="Proteomes" id="UP000600918"/>
    </source>
</evidence>
<sequence length="69" mass="8250">MSAVLIVTEQFLIPMATFLRPLSKEDEDEDEKEGKEDDEEEEEEEEEEERKDEGRNEDWTELTLNLLKF</sequence>
<feature type="region of interest" description="Disordered" evidence="1">
    <location>
        <begin position="18"/>
        <end position="69"/>
    </location>
</feature>